<dbReference type="PANTHER" id="PTHR42983">
    <property type="entry name" value="DINITROGENASE IRON-MOLYBDENUM COFACTOR PROTEIN-RELATED"/>
    <property type="match status" value="1"/>
</dbReference>
<dbReference type="InterPro" id="IPR003731">
    <property type="entry name" value="Di-Nase_FeMo-co_biosynth"/>
</dbReference>
<name>A0A1V1NQ93_9BACT</name>
<evidence type="ECO:0000259" key="2">
    <source>
        <dbReference type="Pfam" id="PF02579"/>
    </source>
</evidence>
<dbReference type="InterPro" id="IPR036105">
    <property type="entry name" value="DiNase_FeMo-co_biosyn_sf"/>
</dbReference>
<gene>
    <name evidence="3" type="ORF">OMM_15471</name>
</gene>
<dbReference type="SUPFAM" id="SSF53146">
    <property type="entry name" value="Nitrogenase accessory factor-like"/>
    <property type="match status" value="1"/>
</dbReference>
<dbReference type="EMBL" id="ATBP01003705">
    <property type="protein sequence ID" value="ETR64738.1"/>
    <property type="molecule type" value="Genomic_DNA"/>
</dbReference>
<feature type="domain" description="Dinitrogenase iron-molybdenum cofactor biosynthesis" evidence="2">
    <location>
        <begin position="80"/>
        <end position="167"/>
    </location>
</feature>
<sequence length="210" mass="21990">MVREGAVLNRTALASNLVPTAGVIGTAITIAGQPTMIPPTDMTQQQGAMQVTGIIDLPAMTIAGSRSGRVCIATTGNTIESEVADIFDKAPYFLIVGLGSVDVIANPNVSDFKGSGVQSAQLIVSEGARSLITNDIGIRAMEELNTLNVQVYTGVRGTAAQALRWYQDDRLTPTALSNNTHVDDEEQHGPPSSSKSKSKGESTTSSTKTL</sequence>
<evidence type="ECO:0000313" key="3">
    <source>
        <dbReference type="EMBL" id="ETR64738.1"/>
    </source>
</evidence>
<dbReference type="AlphaFoldDB" id="A0A1V1NQ93"/>
<feature type="region of interest" description="Disordered" evidence="1">
    <location>
        <begin position="174"/>
        <end position="210"/>
    </location>
</feature>
<feature type="compositionally biased region" description="Low complexity" evidence="1">
    <location>
        <begin position="201"/>
        <end position="210"/>
    </location>
</feature>
<accession>A0A1V1NQ93</accession>
<proteinExistence type="predicted"/>
<organism evidence="3 4">
    <name type="scientific">Candidatus Magnetoglobus multicellularis str. Araruama</name>
    <dbReference type="NCBI Taxonomy" id="890399"/>
    <lineage>
        <taxon>Bacteria</taxon>
        <taxon>Pseudomonadati</taxon>
        <taxon>Thermodesulfobacteriota</taxon>
        <taxon>Desulfobacteria</taxon>
        <taxon>Desulfobacterales</taxon>
        <taxon>Desulfobacteraceae</taxon>
        <taxon>Candidatus Magnetoglobus</taxon>
    </lineage>
</organism>
<dbReference type="Gene3D" id="3.30.420.130">
    <property type="entry name" value="Dinitrogenase iron-molybdenum cofactor biosynthesis domain"/>
    <property type="match status" value="1"/>
</dbReference>
<reference evidence="4" key="1">
    <citation type="submission" date="2012-11" db="EMBL/GenBank/DDBJ databases">
        <authorList>
            <person name="Lucero-Rivera Y.E."/>
            <person name="Tovar-Ramirez D."/>
        </authorList>
    </citation>
    <scope>NUCLEOTIDE SEQUENCE [LARGE SCALE GENOMIC DNA]</scope>
    <source>
        <strain evidence="4">Araruama</strain>
    </source>
</reference>
<dbReference type="Pfam" id="PF02579">
    <property type="entry name" value="Nitro_FeMo-Co"/>
    <property type="match status" value="1"/>
</dbReference>
<comment type="caution">
    <text evidence="3">The sequence shown here is derived from an EMBL/GenBank/DDBJ whole genome shotgun (WGS) entry which is preliminary data.</text>
</comment>
<protein>
    <submittedName>
        <fullName evidence="3">Dinitrogenase iron-molybdenum cofactor biosynthesis protein</fullName>
    </submittedName>
</protein>
<dbReference type="Proteomes" id="UP000189670">
    <property type="component" value="Unassembled WGS sequence"/>
</dbReference>
<evidence type="ECO:0000313" key="4">
    <source>
        <dbReference type="Proteomes" id="UP000189670"/>
    </source>
</evidence>
<evidence type="ECO:0000256" key="1">
    <source>
        <dbReference type="SAM" id="MobiDB-lite"/>
    </source>
</evidence>
<dbReference type="PANTHER" id="PTHR42983:SF1">
    <property type="entry name" value="IRON-MOLYBDENUM PROTEIN"/>
    <property type="match status" value="1"/>
</dbReference>